<dbReference type="EMBL" id="JAYGHT010000075">
    <property type="protein sequence ID" value="MEA5520161.1"/>
    <property type="molecule type" value="Genomic_DNA"/>
</dbReference>
<comment type="caution">
    <text evidence="1">The sequence shown here is derived from an EMBL/GenBank/DDBJ whole genome shotgun (WGS) entry which is preliminary data.</text>
</comment>
<gene>
    <name evidence="1" type="ORF">VB854_14530</name>
</gene>
<evidence type="ECO:0000313" key="2">
    <source>
        <dbReference type="Proteomes" id="UP001301728"/>
    </source>
</evidence>
<sequence>MMLLNVGFDGTTSVNTLSHLLWQSSSNCTLIAQQSDVDLLVNVQKVWNNLIQTGQLWAFLIGVGVGWWIRSVLP</sequence>
<accession>A0ABU5TZS4</accession>
<keyword evidence="2" id="KW-1185">Reference proteome</keyword>
<dbReference type="RefSeq" id="WP_323272284.1">
    <property type="nucleotide sequence ID" value="NZ_JAYGHT010000075.1"/>
</dbReference>
<proteinExistence type="predicted"/>
<organism evidence="1 2">
    <name type="scientific">Limnoraphis robusta CCNP1315</name>
    <dbReference type="NCBI Taxonomy" id="3110306"/>
    <lineage>
        <taxon>Bacteria</taxon>
        <taxon>Bacillati</taxon>
        <taxon>Cyanobacteriota</taxon>
        <taxon>Cyanophyceae</taxon>
        <taxon>Oscillatoriophycideae</taxon>
        <taxon>Oscillatoriales</taxon>
        <taxon>Sirenicapillariaceae</taxon>
        <taxon>Limnoraphis</taxon>
    </lineage>
</organism>
<reference evidence="1 2" key="1">
    <citation type="submission" date="2023-12" db="EMBL/GenBank/DDBJ databases">
        <title>Baltic Sea Cyanobacteria.</title>
        <authorList>
            <person name="Delbaje E."/>
            <person name="Fewer D.P."/>
            <person name="Shishido T.K."/>
        </authorList>
    </citation>
    <scope>NUCLEOTIDE SEQUENCE [LARGE SCALE GENOMIC DNA]</scope>
    <source>
        <strain evidence="1 2">CCNP 1315</strain>
    </source>
</reference>
<protein>
    <submittedName>
        <fullName evidence="1">Uncharacterized protein</fullName>
    </submittedName>
</protein>
<dbReference type="Proteomes" id="UP001301728">
    <property type="component" value="Unassembled WGS sequence"/>
</dbReference>
<evidence type="ECO:0000313" key="1">
    <source>
        <dbReference type="EMBL" id="MEA5520161.1"/>
    </source>
</evidence>
<name>A0ABU5TZS4_9CYAN</name>